<evidence type="ECO:0000256" key="8">
    <source>
        <dbReference type="ARBA" id="ARBA00083439"/>
    </source>
</evidence>
<evidence type="ECO:0000313" key="12">
    <source>
        <dbReference type="EMBL" id="ENN80037.1"/>
    </source>
</evidence>
<dbReference type="Pfam" id="PF03997">
    <property type="entry name" value="VPS28"/>
    <property type="match status" value="1"/>
</dbReference>
<evidence type="ECO:0000256" key="7">
    <source>
        <dbReference type="ARBA" id="ARBA00066174"/>
    </source>
</evidence>
<dbReference type="PANTHER" id="PTHR12937:SF0">
    <property type="entry name" value="VACUOLAR PROTEIN SORTING-ASSOCIATED PROTEIN 28 HOMOLOG"/>
    <property type="match status" value="1"/>
</dbReference>
<dbReference type="Proteomes" id="UP000019118">
    <property type="component" value="Unassembled WGS sequence"/>
</dbReference>
<organism evidence="12">
    <name type="scientific">Dendroctonus ponderosae</name>
    <name type="common">Mountain pine beetle</name>
    <dbReference type="NCBI Taxonomy" id="77166"/>
    <lineage>
        <taxon>Eukaryota</taxon>
        <taxon>Metazoa</taxon>
        <taxon>Ecdysozoa</taxon>
        <taxon>Arthropoda</taxon>
        <taxon>Hexapoda</taxon>
        <taxon>Insecta</taxon>
        <taxon>Pterygota</taxon>
        <taxon>Neoptera</taxon>
        <taxon>Endopterygota</taxon>
        <taxon>Coleoptera</taxon>
        <taxon>Polyphaga</taxon>
        <taxon>Cucujiformia</taxon>
        <taxon>Curculionidae</taxon>
        <taxon>Scolytinae</taxon>
        <taxon>Dendroctonus</taxon>
    </lineage>
</organism>
<dbReference type="InterPro" id="IPR007143">
    <property type="entry name" value="Vps28"/>
</dbReference>
<protein>
    <recommendedName>
        <fullName evidence="2">Vacuolar protein sorting-associated protein 28 homolog</fullName>
    </recommendedName>
    <alternativeName>
        <fullName evidence="8">ESCRT-I complex subunit VPS28</fullName>
    </alternativeName>
</protein>
<dbReference type="InterPro" id="IPR038358">
    <property type="entry name" value="VPS28_N_sf"/>
</dbReference>
<dbReference type="InterPro" id="IPR017899">
    <property type="entry name" value="VPS28_C"/>
</dbReference>
<dbReference type="GO" id="GO:0043328">
    <property type="term" value="P:protein transport to vacuole involved in ubiquitin-dependent protein catabolic process via the multivesicular body sorting pathway"/>
    <property type="evidence" value="ECO:0007669"/>
    <property type="project" value="TreeGrafter"/>
</dbReference>
<evidence type="ECO:0000313" key="16">
    <source>
        <dbReference type="Proteomes" id="UP000030742"/>
    </source>
</evidence>
<keyword evidence="3 9" id="KW-0813">Transport</keyword>
<dbReference type="STRING" id="77166.N6UMU8"/>
<evidence type="ECO:0000256" key="6">
    <source>
        <dbReference type="ARBA" id="ARBA00056039"/>
    </source>
</evidence>
<evidence type="ECO:0000256" key="2">
    <source>
        <dbReference type="ARBA" id="ARBA00020968"/>
    </source>
</evidence>
<evidence type="ECO:0000259" key="11">
    <source>
        <dbReference type="PROSITE" id="PS51313"/>
    </source>
</evidence>
<comment type="function">
    <text evidence="6">Component of the ESCRT-I complex, a regulator of vesicular trafficking process.</text>
</comment>
<sequence length="214" mass="24797">MSLNQENRPELYEEVKLFHNAREREKYDSFADLYALINTLQQLEKAYIRDCVTPKEYTGACSKLLVQYKSGFRQVKGDEFPNIDTFVKKYRLDCPAALERIKEDRPITIKDDKGNTSKCIADIVSLFITIMDKLRLDIRAMDDLHPEIRDLVDTMNRLSILPSDFEGKQKVNEWLSTLNAMQASDELSESQVRQLLFDLESSYAAFNKVLHNSS</sequence>
<keyword evidence="15" id="KW-1185">Reference proteome</keyword>
<evidence type="ECO:0000313" key="13">
    <source>
        <dbReference type="EMBL" id="ERL88759.1"/>
    </source>
</evidence>
<dbReference type="EnsemblMetazoa" id="XM_019899712.1">
    <property type="protein sequence ID" value="XP_019755271.1"/>
    <property type="gene ID" value="LOC109534138"/>
</dbReference>
<keyword evidence="4" id="KW-0967">Endosome</keyword>
<comment type="subunit">
    <text evidence="7">Component of the ESCRT-I complex (endosomal sorting complex required for transport I).</text>
</comment>
<reference evidence="15 16" key="1">
    <citation type="journal article" date="2013" name="Genome Biol.">
        <title>Draft genome of the mountain pine beetle, Dendroctonus ponderosae Hopkins, a major forest pest.</title>
        <authorList>
            <person name="Keeling C.I."/>
            <person name="Yuen M.M."/>
            <person name="Liao N.Y."/>
            <person name="Docking T.R."/>
            <person name="Chan S.K."/>
            <person name="Taylor G.A."/>
            <person name="Palmquist D.L."/>
            <person name="Jackman S.D."/>
            <person name="Nguyen A."/>
            <person name="Li M."/>
            <person name="Henderson H."/>
            <person name="Janes J.K."/>
            <person name="Zhao Y."/>
            <person name="Pandoh P."/>
            <person name="Moore R."/>
            <person name="Sperling F.A."/>
            <person name="Huber D.P."/>
            <person name="Birol I."/>
            <person name="Jones S.J."/>
            <person name="Bohlmann J."/>
        </authorList>
    </citation>
    <scope>NUCLEOTIDE SEQUENCE</scope>
</reference>
<dbReference type="HOGENOM" id="CLU_076417_2_0_1"/>
<dbReference type="OMA" id="CDEFPTV"/>
<dbReference type="InterPro" id="IPR037206">
    <property type="entry name" value="VPS28_C_sf"/>
</dbReference>
<dbReference type="FunFam" id="1.20.1440.200:FF:000001">
    <property type="entry name" value="Vacuolar protein sorting-associated protein 28 homolog"/>
    <property type="match status" value="1"/>
</dbReference>
<dbReference type="OrthoDB" id="2671at2759"/>
<evidence type="ECO:0000313" key="15">
    <source>
        <dbReference type="Proteomes" id="UP000019118"/>
    </source>
</evidence>
<evidence type="ECO:0000256" key="3">
    <source>
        <dbReference type="ARBA" id="ARBA00022448"/>
    </source>
</evidence>
<name>N6UMU8_DENPD</name>
<evidence type="ECO:0000256" key="1">
    <source>
        <dbReference type="ARBA" id="ARBA00004177"/>
    </source>
</evidence>
<dbReference type="Gene3D" id="1.20.1440.200">
    <property type="match status" value="1"/>
</dbReference>
<evidence type="ECO:0000313" key="14">
    <source>
        <dbReference type="EnsemblMetazoa" id="XP_019755271.1"/>
    </source>
</evidence>
<gene>
    <name evidence="14" type="primary">109534138</name>
    <name evidence="13" type="ORF">D910_06141</name>
    <name evidence="12" type="ORF">YQE_03514</name>
</gene>
<proteinExistence type="inferred from homology"/>
<dbReference type="PROSITE" id="PS51313">
    <property type="entry name" value="VPS28_N"/>
    <property type="match status" value="1"/>
</dbReference>
<keyword evidence="5 9" id="KW-0653">Protein transport</keyword>
<dbReference type="AlphaFoldDB" id="N6UMU8"/>
<feature type="domain" description="VPS28 N-terminal" evidence="11">
    <location>
        <begin position="4"/>
        <end position="111"/>
    </location>
</feature>
<dbReference type="GO" id="GO:0044877">
    <property type="term" value="F:protein-containing complex binding"/>
    <property type="evidence" value="ECO:0007669"/>
    <property type="project" value="TreeGrafter"/>
</dbReference>
<comment type="subcellular location">
    <subcellularLocation>
        <location evidence="1">Endosome</location>
    </subcellularLocation>
</comment>
<dbReference type="InterPro" id="IPR017898">
    <property type="entry name" value="VPS28_N"/>
</dbReference>
<dbReference type="Gene3D" id="1.20.120.1130">
    <property type="match status" value="1"/>
</dbReference>
<evidence type="ECO:0000256" key="9">
    <source>
        <dbReference type="PROSITE-ProRule" id="PRU00642"/>
    </source>
</evidence>
<evidence type="ECO:0000256" key="5">
    <source>
        <dbReference type="ARBA" id="ARBA00022927"/>
    </source>
</evidence>
<reference evidence="14" key="2">
    <citation type="submission" date="2024-08" db="UniProtKB">
        <authorList>
            <consortium name="EnsemblMetazoa"/>
        </authorList>
    </citation>
    <scope>IDENTIFICATION</scope>
</reference>
<accession>N6UMU8</accession>
<dbReference type="EMBL" id="KB740605">
    <property type="protein sequence ID" value="ENN80037.1"/>
    <property type="molecule type" value="Genomic_DNA"/>
</dbReference>
<dbReference type="PROSITE" id="PS51310">
    <property type="entry name" value="VPS28_C"/>
    <property type="match status" value="1"/>
</dbReference>
<dbReference type="Proteomes" id="UP000030742">
    <property type="component" value="Unassembled WGS sequence"/>
</dbReference>
<dbReference type="FunFam" id="1.20.120.1130:FF:000001">
    <property type="entry name" value="Vacuolar protein sorting-associated protein 28 homolog"/>
    <property type="match status" value="1"/>
</dbReference>
<comment type="similarity">
    <text evidence="9">Belongs to the VPS28 family.</text>
</comment>
<evidence type="ECO:0000256" key="4">
    <source>
        <dbReference type="ARBA" id="ARBA00022753"/>
    </source>
</evidence>
<dbReference type="InterPro" id="IPR037202">
    <property type="entry name" value="ESCRT_assembly_dom"/>
</dbReference>
<dbReference type="SUPFAM" id="SSF140427">
    <property type="entry name" value="VPS28 C-terminal domain-like"/>
    <property type="match status" value="1"/>
</dbReference>
<dbReference type="KEGG" id="dpa:109534138"/>
<dbReference type="SUPFAM" id="SSF140111">
    <property type="entry name" value="Endosomal sorting complex assembly domain"/>
    <property type="match status" value="1"/>
</dbReference>
<evidence type="ECO:0000259" key="10">
    <source>
        <dbReference type="PROSITE" id="PS51310"/>
    </source>
</evidence>
<dbReference type="GO" id="GO:0000813">
    <property type="term" value="C:ESCRT I complex"/>
    <property type="evidence" value="ECO:0007669"/>
    <property type="project" value="InterPro"/>
</dbReference>
<feature type="domain" description="VPS28 C-terminal" evidence="10">
    <location>
        <begin position="115"/>
        <end position="211"/>
    </location>
</feature>
<dbReference type="PANTHER" id="PTHR12937">
    <property type="entry name" value="VACUOLAR PROTEIN SORTING 28, ISOFORM 2 VPS28"/>
    <property type="match status" value="1"/>
</dbReference>
<feature type="non-terminal residue" evidence="12">
    <location>
        <position position="1"/>
    </location>
</feature>
<dbReference type="PIRSF" id="PIRSF017535">
    <property type="entry name" value="VPS28"/>
    <property type="match status" value="1"/>
</dbReference>
<dbReference type="EMBL" id="KB632095">
    <property type="protein sequence ID" value="ERL88759.1"/>
    <property type="molecule type" value="Genomic_DNA"/>
</dbReference>